<organism evidence="1 2">
    <name type="scientific">Leptolyngbya boryana NIES-2135</name>
    <dbReference type="NCBI Taxonomy" id="1973484"/>
    <lineage>
        <taxon>Bacteria</taxon>
        <taxon>Bacillati</taxon>
        <taxon>Cyanobacteriota</taxon>
        <taxon>Cyanophyceae</taxon>
        <taxon>Leptolyngbyales</taxon>
        <taxon>Leptolyngbyaceae</taxon>
        <taxon>Leptolyngbya group</taxon>
        <taxon>Leptolyngbya</taxon>
    </lineage>
</organism>
<keyword evidence="1" id="KW-0614">Plasmid</keyword>
<dbReference type="Proteomes" id="UP000217895">
    <property type="component" value="Plasmid Plasmid2 dna"/>
</dbReference>
<protein>
    <submittedName>
        <fullName evidence="1">Uncharacterized protein</fullName>
    </submittedName>
</protein>
<reference evidence="1 2" key="1">
    <citation type="submission" date="2017-06" db="EMBL/GenBank/DDBJ databases">
        <title>Genome sequencing of cyanobaciteial culture collection at National Institute for Environmental Studies (NIES).</title>
        <authorList>
            <person name="Hirose Y."/>
            <person name="Shimura Y."/>
            <person name="Fujisawa T."/>
            <person name="Nakamura Y."/>
            <person name="Kawachi M."/>
        </authorList>
    </citation>
    <scope>NUCLEOTIDE SEQUENCE [LARGE SCALE GENOMIC DNA]</scope>
    <source>
        <strain evidence="1 2">NIES-2135</strain>
        <plasmid evidence="2">Plasmid Plasmid2 dna</plasmid>
    </source>
</reference>
<accession>A0A1Z4JSF1</accession>
<geneLocation type="plasmid" evidence="1">
    <name>plasmid2</name>
</geneLocation>
<evidence type="ECO:0000313" key="2">
    <source>
        <dbReference type="Proteomes" id="UP000217895"/>
    </source>
</evidence>
<sequence length="191" mass="21360">MVVAAYPDESKPDRSHDIANHDVSNVHRIAASNDKIRETLQAYEVSKCFGRNSDTLRQRCFQLCGDLHDARRRGVSWKTIADLLDQQGLSIQHETLRRYISDAKRVAKKFIKDHAQELNDRLAEGETIGSIVEIIRVETGIGITEAMLHNWLPSPSRLAKMLPLSSVSTLSFSDRIAEGNALNNAAGHFPD</sequence>
<dbReference type="EMBL" id="AP018205">
    <property type="protein sequence ID" value="BAY59617.1"/>
    <property type="molecule type" value="Genomic_DNA"/>
</dbReference>
<evidence type="ECO:0000313" key="1">
    <source>
        <dbReference type="EMBL" id="BAY59617.1"/>
    </source>
</evidence>
<keyword evidence="2" id="KW-1185">Reference proteome</keyword>
<gene>
    <name evidence="1" type="ORF">NIES2135_64940</name>
</gene>
<proteinExistence type="predicted"/>
<dbReference type="AlphaFoldDB" id="A0A1Z4JSF1"/>
<name>A0A1Z4JSF1_LEPBY</name>